<feature type="domain" description="TFG box profile" evidence="6">
    <location>
        <begin position="250"/>
        <end position="270"/>
    </location>
</feature>
<name>A0AA36D222_9BILA</name>
<dbReference type="PANTHER" id="PTHR13586:SF0">
    <property type="entry name" value="TRAILER HITCH, ISOFORM H"/>
    <property type="match status" value="1"/>
</dbReference>
<reference evidence="8" key="1">
    <citation type="submission" date="2023-06" db="EMBL/GenBank/DDBJ databases">
        <authorList>
            <person name="Delattre M."/>
        </authorList>
    </citation>
    <scope>NUCLEOTIDE SEQUENCE</scope>
    <source>
        <strain evidence="8">AF72</strain>
    </source>
</reference>
<dbReference type="GO" id="GO:0003723">
    <property type="term" value="F:RNA binding"/>
    <property type="evidence" value="ECO:0007669"/>
    <property type="project" value="InterPro"/>
</dbReference>
<evidence type="ECO:0000256" key="1">
    <source>
        <dbReference type="ARBA" id="ARBA00010415"/>
    </source>
</evidence>
<feature type="domain" description="Sm" evidence="7">
    <location>
        <begin position="1"/>
        <end position="79"/>
    </location>
</feature>
<dbReference type="EMBL" id="CATQJA010002653">
    <property type="protein sequence ID" value="CAJ0578144.1"/>
    <property type="molecule type" value="Genomic_DNA"/>
</dbReference>
<dbReference type="PANTHER" id="PTHR13586">
    <property type="entry name" value="SCD6 PROTEIN-RELATED"/>
    <property type="match status" value="1"/>
</dbReference>
<dbReference type="PROSITE" id="PS51536">
    <property type="entry name" value="TFG"/>
    <property type="match status" value="1"/>
</dbReference>
<dbReference type="SMART" id="SM01271">
    <property type="entry name" value="LSM14"/>
    <property type="match status" value="1"/>
</dbReference>
<dbReference type="InterPro" id="IPR019050">
    <property type="entry name" value="FDF_dom"/>
</dbReference>
<dbReference type="InterPro" id="IPR025768">
    <property type="entry name" value="TFG_box"/>
</dbReference>
<gene>
    <name evidence="8" type="ORF">MSPICULIGERA_LOCUS16405</name>
</gene>
<dbReference type="SUPFAM" id="SSF50182">
    <property type="entry name" value="Sm-like ribonucleoproteins"/>
    <property type="match status" value="1"/>
</dbReference>
<dbReference type="InterPro" id="IPR025609">
    <property type="entry name" value="Lsm14-like_N"/>
</dbReference>
<feature type="region of interest" description="Disordered" evidence="4">
    <location>
        <begin position="245"/>
        <end position="265"/>
    </location>
</feature>
<feature type="domain" description="FFD box profile" evidence="5">
    <location>
        <begin position="226"/>
        <end position="242"/>
    </location>
</feature>
<dbReference type="Pfam" id="PF12701">
    <property type="entry name" value="LSM14"/>
    <property type="match status" value="1"/>
</dbReference>
<dbReference type="InterPro" id="IPR010920">
    <property type="entry name" value="LSM_dom_sf"/>
</dbReference>
<dbReference type="SMART" id="SM01199">
    <property type="entry name" value="FDF"/>
    <property type="match status" value="1"/>
</dbReference>
<evidence type="ECO:0000256" key="2">
    <source>
        <dbReference type="PROSITE-ProRule" id="PRU00846"/>
    </source>
</evidence>
<evidence type="ECO:0000259" key="7">
    <source>
        <dbReference type="PROSITE" id="PS52002"/>
    </source>
</evidence>
<sequence length="298" mass="33339">MGTPYIGSKINLISKFDIRYEGILYTVDTADSTIALSKVRSFGTEDRQTENPVAARDNVYECIIFKASDIKDLIVCETPAPPTAHGLDFDPAIVSVKSTVPPLHGEGDPAAGSSRSSPRASPAQGQQRTPTRSFNRGAHRGYAMRQPNAGMYHPRGHYNNRGGYQHQRTGNPPAPTEKVKFDGDYDFEKANTEFTSSIDDKLQALTIGKEKDEDAAVVELPDEQPAFYDKKSSFFDSISCEALEKQEGRRTRPDWKKERETNQETFGQTAVRSFNYRRGYGRGMRGSRYPAHRIRFGQ</sequence>
<dbReference type="Gene3D" id="2.30.30.100">
    <property type="match status" value="1"/>
</dbReference>
<comment type="similarity">
    <text evidence="1">Belongs to the LSM14 family.</text>
</comment>
<dbReference type="Proteomes" id="UP001177023">
    <property type="component" value="Unassembled WGS sequence"/>
</dbReference>
<keyword evidence="9" id="KW-1185">Reference proteome</keyword>
<dbReference type="AlphaFoldDB" id="A0AA36D222"/>
<evidence type="ECO:0000256" key="3">
    <source>
        <dbReference type="PROSITE-ProRule" id="PRU00869"/>
    </source>
</evidence>
<evidence type="ECO:0000313" key="9">
    <source>
        <dbReference type="Proteomes" id="UP001177023"/>
    </source>
</evidence>
<proteinExistence type="inferred from homology"/>
<dbReference type="InterPro" id="IPR025761">
    <property type="entry name" value="FFD_box"/>
</dbReference>
<comment type="caution">
    <text evidence="8">The sequence shown here is derived from an EMBL/GenBank/DDBJ whole genome shotgun (WGS) entry which is preliminary data.</text>
</comment>
<dbReference type="PROSITE" id="PS51513">
    <property type="entry name" value="FFD"/>
    <property type="match status" value="1"/>
</dbReference>
<accession>A0AA36D222</accession>
<evidence type="ECO:0000313" key="8">
    <source>
        <dbReference type="EMBL" id="CAJ0578144.1"/>
    </source>
</evidence>
<dbReference type="Pfam" id="PF09532">
    <property type="entry name" value="FDF"/>
    <property type="match status" value="1"/>
</dbReference>
<feature type="short sequence motif" description="TFG box" evidence="3">
    <location>
        <begin position="250"/>
        <end position="270"/>
    </location>
</feature>
<dbReference type="CDD" id="cd01736">
    <property type="entry name" value="LSm14_N"/>
    <property type="match status" value="1"/>
</dbReference>
<feature type="compositionally biased region" description="Low complexity" evidence="4">
    <location>
        <begin position="109"/>
        <end position="123"/>
    </location>
</feature>
<evidence type="ECO:0000259" key="5">
    <source>
        <dbReference type="PROSITE" id="PS51513"/>
    </source>
</evidence>
<evidence type="ECO:0000259" key="6">
    <source>
        <dbReference type="PROSITE" id="PS51536"/>
    </source>
</evidence>
<dbReference type="PROSITE" id="PS52002">
    <property type="entry name" value="SM"/>
    <property type="match status" value="1"/>
</dbReference>
<organism evidence="8 9">
    <name type="scientific">Mesorhabditis spiculigera</name>
    <dbReference type="NCBI Taxonomy" id="96644"/>
    <lineage>
        <taxon>Eukaryota</taxon>
        <taxon>Metazoa</taxon>
        <taxon>Ecdysozoa</taxon>
        <taxon>Nematoda</taxon>
        <taxon>Chromadorea</taxon>
        <taxon>Rhabditida</taxon>
        <taxon>Rhabditina</taxon>
        <taxon>Rhabditomorpha</taxon>
        <taxon>Rhabditoidea</taxon>
        <taxon>Rhabditidae</taxon>
        <taxon>Mesorhabditinae</taxon>
        <taxon>Mesorhabditis</taxon>
    </lineage>
</organism>
<feature type="compositionally biased region" description="Basic and acidic residues" evidence="4">
    <location>
        <begin position="245"/>
        <end position="262"/>
    </location>
</feature>
<evidence type="ECO:0000256" key="4">
    <source>
        <dbReference type="SAM" id="MobiDB-lite"/>
    </source>
</evidence>
<feature type="non-terminal residue" evidence="8">
    <location>
        <position position="1"/>
    </location>
</feature>
<protein>
    <submittedName>
        <fullName evidence="8">Uncharacterized protein</fullName>
    </submittedName>
</protein>
<dbReference type="InterPro" id="IPR047575">
    <property type="entry name" value="Sm"/>
</dbReference>
<feature type="short sequence motif" description="FFD box" evidence="2">
    <location>
        <begin position="226"/>
        <end position="242"/>
    </location>
</feature>
<feature type="compositionally biased region" description="Polar residues" evidence="4">
    <location>
        <begin position="124"/>
        <end position="134"/>
    </location>
</feature>
<dbReference type="GO" id="GO:0005737">
    <property type="term" value="C:cytoplasm"/>
    <property type="evidence" value="ECO:0007669"/>
    <property type="project" value="UniProtKB-ARBA"/>
</dbReference>
<feature type="region of interest" description="Disordered" evidence="4">
    <location>
        <begin position="98"/>
        <end position="177"/>
    </location>
</feature>